<comment type="similarity">
    <text evidence="2">Belongs to the histone deacetylase family. HD type 2 subfamily.</text>
</comment>
<feature type="compositionally biased region" description="Acidic residues" evidence="11">
    <location>
        <begin position="636"/>
        <end position="646"/>
    </location>
</feature>
<comment type="subcellular location">
    <subcellularLocation>
        <location evidence="1">Nucleus</location>
    </subcellularLocation>
</comment>
<dbReference type="GO" id="GO:0005634">
    <property type="term" value="C:nucleus"/>
    <property type="evidence" value="ECO:0007669"/>
    <property type="project" value="UniProtKB-SubCell"/>
</dbReference>
<feature type="domain" description="Histone deacetylase glutamine rich N-terminal" evidence="12">
    <location>
        <begin position="127"/>
        <end position="219"/>
    </location>
</feature>
<feature type="compositionally biased region" description="Low complexity" evidence="11">
    <location>
        <begin position="356"/>
        <end position="373"/>
    </location>
</feature>
<feature type="compositionally biased region" description="Basic and acidic residues" evidence="11">
    <location>
        <begin position="327"/>
        <end position="342"/>
    </location>
</feature>
<reference evidence="13 14" key="1">
    <citation type="submission" date="2021-07" db="EMBL/GenBank/DDBJ databases">
        <authorList>
            <person name="Imarazene B."/>
            <person name="Zahm M."/>
            <person name="Klopp C."/>
            <person name="Cabau C."/>
            <person name="Beille S."/>
            <person name="Jouanno E."/>
            <person name="Castinel A."/>
            <person name="Lluch J."/>
            <person name="Gil L."/>
            <person name="Kuchtly C."/>
            <person name="Lopez Roques C."/>
            <person name="Donnadieu C."/>
            <person name="Parrinello H."/>
            <person name="Journot L."/>
            <person name="Du K."/>
            <person name="Schartl M."/>
            <person name="Retaux S."/>
            <person name="Guiguen Y."/>
        </authorList>
    </citation>
    <scope>NUCLEOTIDE SEQUENCE [LARGE SCALE GENOMIC DNA]</scope>
    <source>
        <strain evidence="13">Pach_M1</strain>
        <tissue evidence="13">Testis</tissue>
    </source>
</reference>
<sequence length="688" mass="76941">MSGRATDCFSLFSGKEKLPLFLSLVQINGARNQPATIRNHPKHPAEDKLRLEERWRERESNTGSLAGLLSASRMLQTIYESESRIPADWLRTILDSHSISSTVISPGSEVLSPVNRSEVSMPEWERDSEEWERQLQRELLLIQRQQQIQKQLLISEFQKQHQALLRQHQAQLQEHIKLQQALLTLRQQQEALAEERLPEAEEEQDEVRGEEQERVQKEHQHLSQRKKERSKESAMASSEVRQKLHDFLLSKSSKDVLPSGHPLNQHSKLWYITSQHMSMEQNSPPLGETPPKFKSPLPSGLDTREDFPLRKTASEPNLKVRSRLKQKVSERRNGPMQRRRDGSVLVTPPKKRSMEPSDSSANDSSPSSGPSSPIGLCSNENGAPYRPSTTQLEKYLPQGGIVKADGSLALLNLYTSPSLPNLTLGLHSGPSPISSASSLKEHAGEAVGGQSVSRESKVNSSHQALLQHLLLKEQNRQQKMLSPSSASVLPQSPLAMKDRSGGGARPRLPRHRPLNRTQSAPLPHSTLAQLVLQQQHHNFVEKQKQYHQQIHINQMLSQSIEQLRNPTAHLEEDEEGVLLPELKGQELTLPPAGVIRTHSSNSSISNGSSSSRLENGTQTEAPPAQVGVIRVKEEPQEPDSMMEEGGGDGGAARRRDEGRNSNEENLNDAALLQIKTEQYVENMTETDV</sequence>
<feature type="compositionally biased region" description="Low complexity" evidence="11">
    <location>
        <begin position="599"/>
        <end position="611"/>
    </location>
</feature>
<dbReference type="OrthoDB" id="5232919at2759"/>
<organism evidence="13 14">
    <name type="scientific">Astyanax mexicanus</name>
    <name type="common">Blind cave fish</name>
    <name type="synonym">Astyanax fasciatus mexicanus</name>
    <dbReference type="NCBI Taxonomy" id="7994"/>
    <lineage>
        <taxon>Eukaryota</taxon>
        <taxon>Metazoa</taxon>
        <taxon>Chordata</taxon>
        <taxon>Craniata</taxon>
        <taxon>Vertebrata</taxon>
        <taxon>Euteleostomi</taxon>
        <taxon>Actinopterygii</taxon>
        <taxon>Neopterygii</taxon>
        <taxon>Teleostei</taxon>
        <taxon>Ostariophysi</taxon>
        <taxon>Characiformes</taxon>
        <taxon>Characoidei</taxon>
        <taxon>Acestrorhamphidae</taxon>
        <taxon>Acestrorhamphinae</taxon>
        <taxon>Astyanax</taxon>
    </lineage>
</organism>
<keyword evidence="4" id="KW-0678">Repressor</keyword>
<feature type="region of interest" description="Disordered" evidence="11">
    <location>
        <begin position="279"/>
        <end position="390"/>
    </location>
</feature>
<feature type="compositionally biased region" description="Polar residues" evidence="11">
    <location>
        <begin position="477"/>
        <end position="490"/>
    </location>
</feature>
<accession>A0A8T2M6Z8</accession>
<dbReference type="PANTHER" id="PTHR45364:SF11">
    <property type="entry name" value="HISTONE DEACETYLASE 9"/>
    <property type="match status" value="1"/>
</dbReference>
<feature type="region of interest" description="Disordered" evidence="11">
    <location>
        <begin position="476"/>
        <end position="518"/>
    </location>
</feature>
<evidence type="ECO:0000256" key="6">
    <source>
        <dbReference type="ARBA" id="ARBA00022853"/>
    </source>
</evidence>
<feature type="region of interest" description="Disordered" evidence="11">
    <location>
        <begin position="194"/>
        <end position="239"/>
    </location>
</feature>
<evidence type="ECO:0000313" key="14">
    <source>
        <dbReference type="Proteomes" id="UP000752171"/>
    </source>
</evidence>
<proteinExistence type="inferred from homology"/>
<feature type="compositionally biased region" description="Basic and acidic residues" evidence="11">
    <location>
        <begin position="206"/>
        <end position="221"/>
    </location>
</feature>
<comment type="catalytic activity">
    <reaction evidence="10">
        <text>N(6)-acetyl-L-lysyl-[histone] + H2O = L-lysyl-[histone] + acetate</text>
        <dbReference type="Rhea" id="RHEA:58196"/>
        <dbReference type="Rhea" id="RHEA-COMP:9845"/>
        <dbReference type="Rhea" id="RHEA-COMP:11338"/>
        <dbReference type="ChEBI" id="CHEBI:15377"/>
        <dbReference type="ChEBI" id="CHEBI:29969"/>
        <dbReference type="ChEBI" id="CHEBI:30089"/>
        <dbReference type="ChEBI" id="CHEBI:61930"/>
        <dbReference type="EC" id="3.5.1.98"/>
    </reaction>
</comment>
<keyword evidence="9" id="KW-0539">Nucleus</keyword>
<dbReference type="Pfam" id="PF12203">
    <property type="entry name" value="HDAC4_Gln"/>
    <property type="match status" value="1"/>
</dbReference>
<keyword evidence="6" id="KW-0156">Chromatin regulator</keyword>
<dbReference type="GO" id="GO:0141221">
    <property type="term" value="F:histone deacetylase activity, hydrolytic mechanism"/>
    <property type="evidence" value="ECO:0007669"/>
    <property type="project" value="UniProtKB-EC"/>
</dbReference>
<evidence type="ECO:0000313" key="13">
    <source>
        <dbReference type="EMBL" id="KAG9278954.1"/>
    </source>
</evidence>
<feature type="compositionally biased region" description="Basic and acidic residues" evidence="11">
    <location>
        <begin position="651"/>
        <end position="662"/>
    </location>
</feature>
<dbReference type="PANTHER" id="PTHR45364">
    <property type="entry name" value="HISTONE DEACETYLASE 9-RELATED"/>
    <property type="match status" value="1"/>
</dbReference>
<evidence type="ECO:0000256" key="2">
    <source>
        <dbReference type="ARBA" id="ARBA00007738"/>
    </source>
</evidence>
<protein>
    <recommendedName>
        <fullName evidence="3">histone deacetylase</fullName>
        <ecNumber evidence="3">3.5.1.98</ecNumber>
    </recommendedName>
</protein>
<dbReference type="AlphaFoldDB" id="A0A8T2M6Z8"/>
<evidence type="ECO:0000256" key="9">
    <source>
        <dbReference type="ARBA" id="ARBA00023242"/>
    </source>
</evidence>
<evidence type="ECO:0000256" key="4">
    <source>
        <dbReference type="ARBA" id="ARBA00022491"/>
    </source>
</evidence>
<evidence type="ECO:0000256" key="1">
    <source>
        <dbReference type="ARBA" id="ARBA00004123"/>
    </source>
</evidence>
<evidence type="ECO:0000256" key="10">
    <source>
        <dbReference type="ARBA" id="ARBA00048287"/>
    </source>
</evidence>
<dbReference type="Gene3D" id="6.10.250.1550">
    <property type="match status" value="1"/>
</dbReference>
<gene>
    <name evidence="13" type="primary">HDAC9B</name>
    <name evidence="13" type="ORF">AMEX_G4414</name>
</gene>
<feature type="region of interest" description="Disordered" evidence="11">
    <location>
        <begin position="592"/>
        <end position="669"/>
    </location>
</feature>
<comment type="caution">
    <text evidence="13">The sequence shown here is derived from an EMBL/GenBank/DDBJ whole genome shotgun (WGS) entry which is preliminary data.</text>
</comment>
<keyword evidence="7" id="KW-0805">Transcription regulation</keyword>
<name>A0A8T2M6Z8_ASTMX</name>
<dbReference type="InterPro" id="IPR024643">
    <property type="entry name" value="Hist_deacetylase_Gln_rich_N"/>
</dbReference>
<feature type="compositionally biased region" description="Basic and acidic residues" evidence="11">
    <location>
        <begin position="302"/>
        <end position="313"/>
    </location>
</feature>
<evidence type="ECO:0000256" key="5">
    <source>
        <dbReference type="ARBA" id="ARBA00022801"/>
    </source>
</evidence>
<evidence type="ECO:0000259" key="12">
    <source>
        <dbReference type="Pfam" id="PF12203"/>
    </source>
</evidence>
<dbReference type="Proteomes" id="UP000752171">
    <property type="component" value="Unassembled WGS sequence"/>
</dbReference>
<evidence type="ECO:0000256" key="3">
    <source>
        <dbReference type="ARBA" id="ARBA00012111"/>
    </source>
</evidence>
<dbReference type="EMBL" id="JAICCE010000003">
    <property type="protein sequence ID" value="KAG9278954.1"/>
    <property type="molecule type" value="Genomic_DNA"/>
</dbReference>
<keyword evidence="8" id="KW-0804">Transcription</keyword>
<evidence type="ECO:0000256" key="7">
    <source>
        <dbReference type="ARBA" id="ARBA00023015"/>
    </source>
</evidence>
<evidence type="ECO:0000256" key="8">
    <source>
        <dbReference type="ARBA" id="ARBA00023163"/>
    </source>
</evidence>
<evidence type="ECO:0000256" key="11">
    <source>
        <dbReference type="SAM" id="MobiDB-lite"/>
    </source>
</evidence>
<keyword evidence="5" id="KW-0378">Hydrolase</keyword>
<dbReference type="EC" id="3.5.1.98" evidence="3"/>